<comment type="caution">
    <text evidence="3">The sequence shown here is derived from an EMBL/GenBank/DDBJ whole genome shotgun (WGS) entry which is preliminary data.</text>
</comment>
<dbReference type="InterPro" id="IPR050378">
    <property type="entry name" value="Metallo-dep_Hydrolases_sf"/>
</dbReference>
<dbReference type="Gene3D" id="3.20.20.140">
    <property type="entry name" value="Metal-dependent hydrolases"/>
    <property type="match status" value="2"/>
</dbReference>
<dbReference type="SUPFAM" id="SSF51338">
    <property type="entry name" value="Composite domain of metallo-dependent hydrolases"/>
    <property type="match status" value="1"/>
</dbReference>
<protein>
    <submittedName>
        <fullName evidence="3">Amidohydrolase family protein</fullName>
    </submittedName>
</protein>
<dbReference type="EMBL" id="JAZHOG010000012">
    <property type="protein sequence ID" value="MEJ8569263.1"/>
    <property type="molecule type" value="Genomic_DNA"/>
</dbReference>
<dbReference type="InterPro" id="IPR032466">
    <property type="entry name" value="Metal_Hydrolase"/>
</dbReference>
<keyword evidence="4" id="KW-1185">Reference proteome</keyword>
<dbReference type="SUPFAM" id="SSF51556">
    <property type="entry name" value="Metallo-dependent hydrolases"/>
    <property type="match status" value="1"/>
</dbReference>
<reference evidence="3 4" key="1">
    <citation type="submission" date="2024-02" db="EMBL/GenBank/DDBJ databases">
        <title>A novel Wenzhouxiangellaceae bacterium, isolated from coastal sediments.</title>
        <authorList>
            <person name="Du Z.-J."/>
            <person name="Ye Y.-Q."/>
            <person name="Zhang X.-Y."/>
        </authorList>
    </citation>
    <scope>NUCLEOTIDE SEQUENCE [LARGE SCALE GENOMIC DNA]</scope>
    <source>
        <strain evidence="3 4">CH-27</strain>
    </source>
</reference>
<dbReference type="Proteomes" id="UP001359886">
    <property type="component" value="Unassembled WGS sequence"/>
</dbReference>
<feature type="region of interest" description="Disordered" evidence="1">
    <location>
        <begin position="526"/>
        <end position="548"/>
    </location>
</feature>
<dbReference type="GO" id="GO:0016812">
    <property type="term" value="F:hydrolase activity, acting on carbon-nitrogen (but not peptide) bonds, in cyclic amides"/>
    <property type="evidence" value="ECO:0007669"/>
    <property type="project" value="TreeGrafter"/>
</dbReference>
<evidence type="ECO:0000256" key="1">
    <source>
        <dbReference type="SAM" id="MobiDB-lite"/>
    </source>
</evidence>
<dbReference type="PANTHER" id="PTHR11647">
    <property type="entry name" value="HYDRANTOINASE/DIHYDROPYRIMIDINASE FAMILY MEMBER"/>
    <property type="match status" value="1"/>
</dbReference>
<proteinExistence type="predicted"/>
<gene>
    <name evidence="3" type="ORF">V3330_16650</name>
</gene>
<evidence type="ECO:0000313" key="4">
    <source>
        <dbReference type="Proteomes" id="UP001359886"/>
    </source>
</evidence>
<evidence type="ECO:0000259" key="2">
    <source>
        <dbReference type="Pfam" id="PF07969"/>
    </source>
</evidence>
<dbReference type="AlphaFoldDB" id="A0AAW9RK42"/>
<dbReference type="InterPro" id="IPR011059">
    <property type="entry name" value="Metal-dep_hydrolase_composite"/>
</dbReference>
<sequence length="548" mass="59862">MPFDTLIVNGTLIDGSGAPRFRADIGIRHGKIARIGDLASSRAEHRIDAGGLIVAPGFIDVHTHAERGLVSPELNDNKGFITQGVTTCVIGADGGHSPRSIRELRETFEAQGVGTHYAFLVGVNAVRKEVIGMEDRAPTQAELEQMKSLVRQAMENGAVGLSSGLMYLPARYATTEEVVELARVAADYDGLYDSHVRNAVPDFEGAYREAIEIGLQSGARPHPAHYKAVGMRNWGKTKPLNDWFQSQIDQGVDLTVDAYPYDGAATALLVDVFAVPREDGMPVRPPELRDPLLDAGDFSRFMAGYVADLQQALRDPARREAIRVATEVGIPGVYSVIAFAAEGYDTLRIVASEPFPELEGQMILDIAARRGQPPFDVMADLLFAAGPEIKVTLAAAVEDDIREILRRPWTMIASDGSNTGFDNGRGHPRSRGTFPRVLGRYVREWGVLTLEDAIRKMTWLPASYYRFAERGLLREGFRADITVFDPDTVIDRSTWQEPARYSEGVIHVLVNGEPVLSDGHMTGALPGEFLPRADQDDVDDPGMPIAGS</sequence>
<dbReference type="GO" id="GO:0005829">
    <property type="term" value="C:cytosol"/>
    <property type="evidence" value="ECO:0007669"/>
    <property type="project" value="TreeGrafter"/>
</dbReference>
<evidence type="ECO:0000313" key="3">
    <source>
        <dbReference type="EMBL" id="MEJ8569263.1"/>
    </source>
</evidence>
<name>A0AAW9RK42_9GAMM</name>
<organism evidence="3 4">
    <name type="scientific">Elongatibacter sediminis</name>
    <dbReference type="NCBI Taxonomy" id="3119006"/>
    <lineage>
        <taxon>Bacteria</taxon>
        <taxon>Pseudomonadati</taxon>
        <taxon>Pseudomonadota</taxon>
        <taxon>Gammaproteobacteria</taxon>
        <taxon>Chromatiales</taxon>
        <taxon>Wenzhouxiangellaceae</taxon>
        <taxon>Elongatibacter</taxon>
    </lineage>
</organism>
<dbReference type="InterPro" id="IPR013108">
    <property type="entry name" value="Amidohydro_3"/>
</dbReference>
<accession>A0AAW9RK42</accession>
<dbReference type="PANTHER" id="PTHR11647:SF1">
    <property type="entry name" value="COLLAPSIN RESPONSE MEDIATOR PROTEIN"/>
    <property type="match status" value="1"/>
</dbReference>
<dbReference type="Pfam" id="PF07969">
    <property type="entry name" value="Amidohydro_3"/>
    <property type="match status" value="1"/>
</dbReference>
<feature type="domain" description="Amidohydrolase 3" evidence="2">
    <location>
        <begin position="365"/>
        <end position="515"/>
    </location>
</feature>